<evidence type="ECO:0000313" key="4">
    <source>
        <dbReference type="Proteomes" id="UP000682967"/>
    </source>
</evidence>
<dbReference type="OrthoDB" id="374207at2157"/>
<dbReference type="EMBL" id="CP073370">
    <property type="protein sequence ID" value="QUJ74742.1"/>
    <property type="molecule type" value="Genomic_DNA"/>
</dbReference>
<organism evidence="1 3">
    <name type="scientific">Haloarcula marismortui ATCC 33800</name>
    <dbReference type="NCBI Taxonomy" id="662476"/>
    <lineage>
        <taxon>Archaea</taxon>
        <taxon>Methanobacteriati</taxon>
        <taxon>Methanobacteriota</taxon>
        <taxon>Stenosarchaea group</taxon>
        <taxon>Halobacteria</taxon>
        <taxon>Halobacteriales</taxon>
        <taxon>Haloarculaceae</taxon>
        <taxon>Haloarcula</taxon>
    </lineage>
</organism>
<dbReference type="GeneID" id="64825494"/>
<keyword evidence="2" id="KW-0614">Plasmid</keyword>
<keyword evidence="3" id="KW-1185">Reference proteome</keyword>
<reference evidence="2" key="2">
    <citation type="submission" date="2021-04" db="EMBL/GenBank/DDBJ databases">
        <title>Complete Genome sequence and Methylome Analysis of the Haloarchaeon Haloarcula sinaiiensis.</title>
        <authorList>
            <person name="Fomenkov A."/>
            <person name="DasSarma P."/>
            <person name="DasSarma S."/>
            <person name="Roberts R.J."/>
        </authorList>
    </citation>
    <scope>NUCLEOTIDE SEQUENCE</scope>
    <source>
        <strain evidence="2">ATCC 33800</strain>
        <plasmid evidence="2">pHsi55</plasmid>
    </source>
</reference>
<dbReference type="RefSeq" id="WP_004966317.1">
    <property type="nucleotide sequence ID" value="NZ_AOLR01000041.1"/>
</dbReference>
<dbReference type="InterPro" id="IPR036390">
    <property type="entry name" value="WH_DNA-bd_sf"/>
</dbReference>
<name>M0JP94_9EURY</name>
<dbReference type="KEGG" id="hsin:KDQ40_21020"/>
<dbReference type="PATRIC" id="fig|662476.7.peg.3750"/>
<dbReference type="EMBL" id="AOLR01000041">
    <property type="protein sequence ID" value="EMA09799.1"/>
    <property type="molecule type" value="Genomic_DNA"/>
</dbReference>
<dbReference type="Proteomes" id="UP000011659">
    <property type="component" value="Unassembled WGS sequence"/>
</dbReference>
<proteinExistence type="predicted"/>
<gene>
    <name evidence="1" type="ORF">C436_18771</name>
    <name evidence="2" type="ORF">KDQ40_21020</name>
</gene>
<evidence type="ECO:0000313" key="1">
    <source>
        <dbReference type="EMBL" id="EMA09799.1"/>
    </source>
</evidence>
<accession>M0JP94</accession>
<dbReference type="AlphaFoldDB" id="M0JP94"/>
<sequence>MSESRLSDGEGSGALEEWVELTATERRILVEISKMEQEDWAMWGGAVIDAVGEQHLSVSDKQVYRVLSKLVDRGWLVDLIPDKRTSRYALTPTGRDVLEAGHAELTAAVDELPDELLSERRE</sequence>
<evidence type="ECO:0000313" key="2">
    <source>
        <dbReference type="EMBL" id="QUJ74742.1"/>
    </source>
</evidence>
<dbReference type="Gene3D" id="1.10.10.10">
    <property type="entry name" value="Winged helix-like DNA-binding domain superfamily/Winged helix DNA-binding domain"/>
    <property type="match status" value="1"/>
</dbReference>
<reference evidence="1 3" key="1">
    <citation type="journal article" date="2014" name="PLoS Genet.">
        <title>Phylogenetically driven sequencing of extremely halophilic archaea reveals strategies for static and dynamic osmo-response.</title>
        <authorList>
            <person name="Becker E.A."/>
            <person name="Seitzer P.M."/>
            <person name="Tritt A."/>
            <person name="Larsen D."/>
            <person name="Krusor M."/>
            <person name="Yao A.I."/>
            <person name="Wu D."/>
            <person name="Madern D."/>
            <person name="Eisen J.A."/>
            <person name="Darling A.E."/>
            <person name="Facciotti M.T."/>
        </authorList>
    </citation>
    <scope>NUCLEOTIDE SEQUENCE [LARGE SCALE GENOMIC DNA]</scope>
    <source>
        <strain evidence="1 3">ATCC 33800</strain>
    </source>
</reference>
<evidence type="ECO:0000313" key="3">
    <source>
        <dbReference type="Proteomes" id="UP000011659"/>
    </source>
</evidence>
<dbReference type="SUPFAM" id="SSF46785">
    <property type="entry name" value="Winged helix' DNA-binding domain"/>
    <property type="match status" value="1"/>
</dbReference>
<dbReference type="InterPro" id="IPR036388">
    <property type="entry name" value="WH-like_DNA-bd_sf"/>
</dbReference>
<dbReference type="Proteomes" id="UP000682967">
    <property type="component" value="Plasmid pHsi55"/>
</dbReference>
<geneLocation type="plasmid" evidence="2 4">
    <name>pHsi55</name>
</geneLocation>
<protein>
    <submittedName>
        <fullName evidence="2">Helix-turn-helix transcriptional regulator</fullName>
    </submittedName>
    <submittedName>
        <fullName evidence="1">Transcription regulator</fullName>
    </submittedName>
</protein>